<dbReference type="PANTHER" id="PTHR21098:SF12">
    <property type="entry name" value="RIBOFLAVIN SYNTHASE"/>
    <property type="match status" value="1"/>
</dbReference>
<dbReference type="RefSeq" id="WP_012953680.1">
    <property type="nucleotide sequence ID" value="NC_013771.1"/>
</dbReference>
<evidence type="ECO:0000256" key="10">
    <source>
        <dbReference type="PROSITE-ProRule" id="PRU00524"/>
    </source>
</evidence>
<dbReference type="Pfam" id="PF00677">
    <property type="entry name" value="Lum_binding"/>
    <property type="match status" value="2"/>
</dbReference>
<organism evidence="13">
    <name type="scientific">Atelocyanobacterium thalassa (isolate ALOHA)</name>
    <dbReference type="NCBI Taxonomy" id="1453429"/>
    <lineage>
        <taxon>Bacteria</taxon>
        <taxon>Bacillati</taxon>
        <taxon>Cyanobacteriota</taxon>
        <taxon>Cyanophyceae</taxon>
        <taxon>Oscillatoriophycideae</taxon>
        <taxon>Chroococcales</taxon>
        <taxon>Aphanothecaceae</taxon>
        <taxon>Candidatus Atelocyanobacterium</taxon>
        <taxon>Candidatus Atelocyanobacterium thalassae</taxon>
    </lineage>
</organism>
<comment type="pathway">
    <text evidence="3">Cofactor biosynthesis; riboflavin biosynthesis; riboflavin from 2-hydroxy-3-oxobutyl phosphate and 5-amino-6-(D-ribitylamino)uracil: step 2/2.</text>
</comment>
<feature type="domain" description="Lumazine-binding" evidence="11">
    <location>
        <begin position="99"/>
        <end position="205"/>
    </location>
</feature>
<dbReference type="Gene3D" id="2.40.30.20">
    <property type="match status" value="2"/>
</dbReference>
<evidence type="ECO:0000256" key="1">
    <source>
        <dbReference type="ARBA" id="ARBA00000968"/>
    </source>
</evidence>
<dbReference type="PROSITE" id="PS51177">
    <property type="entry name" value="LUMAZINE_BIND"/>
    <property type="match status" value="2"/>
</dbReference>
<comment type="function">
    <text evidence="2">Catalyzes the dismutation of two molecules of 6,7-dimethyl-8-ribityllumazine, resulting in the formation of riboflavin and 5-amino-6-(D-ribitylamino)uracil.</text>
</comment>
<dbReference type="NCBIfam" id="TIGR00187">
    <property type="entry name" value="ribE"/>
    <property type="match status" value="1"/>
</dbReference>
<dbReference type="InterPro" id="IPR023366">
    <property type="entry name" value="ATP_synth_asu-like_sf"/>
</dbReference>
<dbReference type="PIRSF" id="PIRSF000498">
    <property type="entry name" value="Riboflavin_syn_A"/>
    <property type="match status" value="1"/>
</dbReference>
<dbReference type="SUPFAM" id="SSF63380">
    <property type="entry name" value="Riboflavin synthase domain-like"/>
    <property type="match status" value="2"/>
</dbReference>
<dbReference type="InterPro" id="IPR017938">
    <property type="entry name" value="Riboflavin_synthase-like_b-brl"/>
</dbReference>
<dbReference type="GO" id="GO:0004746">
    <property type="term" value="F:riboflavin synthase activity"/>
    <property type="evidence" value="ECO:0007669"/>
    <property type="project" value="UniProtKB-UniRule"/>
</dbReference>
<proteinExistence type="predicted"/>
<dbReference type="FunFam" id="2.40.30.20:FF:000004">
    <property type="entry name" value="Riboflavin synthase, alpha subunit"/>
    <property type="match status" value="1"/>
</dbReference>
<evidence type="ECO:0000256" key="2">
    <source>
        <dbReference type="ARBA" id="ARBA00002803"/>
    </source>
</evidence>
<dbReference type="HOGENOM" id="CLU_034388_2_0_3"/>
<evidence type="ECO:0000313" key="12">
    <source>
        <dbReference type="EMBL" id="ADB95015.1"/>
    </source>
</evidence>
<keyword evidence="13" id="KW-1185">Reference proteome</keyword>
<evidence type="ECO:0000256" key="6">
    <source>
        <dbReference type="ARBA" id="ARBA00022619"/>
    </source>
</evidence>
<evidence type="ECO:0000256" key="3">
    <source>
        <dbReference type="ARBA" id="ARBA00004887"/>
    </source>
</evidence>
<dbReference type="STRING" id="1453429.UCYN_02700"/>
<dbReference type="KEGG" id="cyu:UCYN_02700"/>
<keyword evidence="8" id="KW-0677">Repeat</keyword>
<feature type="repeat" description="Lumazine-binding" evidence="10">
    <location>
        <begin position="99"/>
        <end position="205"/>
    </location>
</feature>
<dbReference type="OrthoDB" id="9788537at2"/>
<dbReference type="InterPro" id="IPR026017">
    <property type="entry name" value="Lumazine-bd_dom"/>
</dbReference>
<dbReference type="EC" id="2.5.1.9" evidence="4 9"/>
<evidence type="ECO:0000259" key="11">
    <source>
        <dbReference type="PROSITE" id="PS51177"/>
    </source>
</evidence>
<name>D3ENG5_ATETH</name>
<evidence type="ECO:0000256" key="4">
    <source>
        <dbReference type="ARBA" id="ARBA00012827"/>
    </source>
</evidence>
<dbReference type="PANTHER" id="PTHR21098">
    <property type="entry name" value="RIBOFLAVIN SYNTHASE ALPHA CHAIN"/>
    <property type="match status" value="1"/>
</dbReference>
<feature type="domain" description="Lumazine-binding" evidence="11">
    <location>
        <begin position="1"/>
        <end position="98"/>
    </location>
</feature>
<dbReference type="AlphaFoldDB" id="D3ENG5"/>
<dbReference type="GO" id="GO:0009231">
    <property type="term" value="P:riboflavin biosynthetic process"/>
    <property type="evidence" value="ECO:0007669"/>
    <property type="project" value="UniProtKB-KW"/>
</dbReference>
<evidence type="ECO:0000313" key="13">
    <source>
        <dbReference type="Proteomes" id="UP000001405"/>
    </source>
</evidence>
<dbReference type="PATRIC" id="fig|713887.8.peg.254"/>
<reference evidence="12 13" key="1">
    <citation type="journal article" date="2010" name="Nature">
        <title>Metabolic streamlining in an open-ocean nitrogen-fixing cyanobacterium.</title>
        <authorList>
            <person name="Tripp H.J."/>
            <person name="Bench S.R."/>
            <person name="Turk K.A."/>
            <person name="Foster R.A."/>
            <person name="Desany B.A."/>
            <person name="Niazi F."/>
            <person name="Affourtit J.P."/>
            <person name="Zehr J.P."/>
        </authorList>
    </citation>
    <scope>NUCLEOTIDE SEQUENCE [LARGE SCALE GENOMIC DNA]</scope>
    <source>
        <strain evidence="13">ALOHA</strain>
    </source>
</reference>
<protein>
    <recommendedName>
        <fullName evidence="5 9">Riboflavin synthase</fullName>
        <ecNumber evidence="4 9">2.5.1.9</ecNumber>
    </recommendedName>
</protein>
<dbReference type="NCBIfam" id="NF006767">
    <property type="entry name" value="PRK09289.1"/>
    <property type="match status" value="1"/>
</dbReference>
<keyword evidence="6" id="KW-0686">Riboflavin biosynthesis</keyword>
<evidence type="ECO:0000256" key="9">
    <source>
        <dbReference type="NCBIfam" id="TIGR00187"/>
    </source>
</evidence>
<dbReference type="Proteomes" id="UP000001405">
    <property type="component" value="Chromosome"/>
</dbReference>
<feature type="repeat" description="Lumazine-binding" evidence="10">
    <location>
        <begin position="1"/>
        <end position="98"/>
    </location>
</feature>
<evidence type="ECO:0000256" key="7">
    <source>
        <dbReference type="ARBA" id="ARBA00022679"/>
    </source>
</evidence>
<dbReference type="EMBL" id="CP001842">
    <property type="protein sequence ID" value="ADB95015.1"/>
    <property type="molecule type" value="Genomic_DNA"/>
</dbReference>
<sequence>MFTGLIENLGVIDSFESDRFTLSVLNTSTTSILSTASVGDSIAVDGVCLTVESFTDNSFTVTVSPETLQRTTLSEKIKTTNYVNLESSLCVGSKLGGHFVTGHVDGIGSLVNYISTNKAWEMTFAAPSSKIQEWSNFIEPYLITKGSIAVNGISLTIAECDVSGNWFKVSVIPHTYAYTNLHYLRPGDLVNIEGDILGKYVEKFLSSTLKSTKDRQSNINSDFLAEQGYQ</sequence>
<evidence type="ECO:0000256" key="8">
    <source>
        <dbReference type="ARBA" id="ARBA00022737"/>
    </source>
</evidence>
<evidence type="ECO:0000256" key="5">
    <source>
        <dbReference type="ARBA" id="ARBA00013950"/>
    </source>
</evidence>
<gene>
    <name evidence="12" type="ordered locus">UCYN_02700</name>
</gene>
<dbReference type="InterPro" id="IPR001783">
    <property type="entry name" value="Lumazine-bd"/>
</dbReference>
<accession>D3ENG5</accession>
<comment type="catalytic activity">
    <reaction evidence="1">
        <text>2 6,7-dimethyl-8-(1-D-ribityl)lumazine + H(+) = 5-amino-6-(D-ribitylamino)uracil + riboflavin</text>
        <dbReference type="Rhea" id="RHEA:20772"/>
        <dbReference type="ChEBI" id="CHEBI:15378"/>
        <dbReference type="ChEBI" id="CHEBI:15934"/>
        <dbReference type="ChEBI" id="CHEBI:57986"/>
        <dbReference type="ChEBI" id="CHEBI:58201"/>
        <dbReference type="EC" id="2.5.1.9"/>
    </reaction>
</comment>
<dbReference type="CDD" id="cd00402">
    <property type="entry name" value="Riboflavin_synthase_like"/>
    <property type="match status" value="1"/>
</dbReference>
<keyword evidence="7" id="KW-0808">Transferase</keyword>